<organism evidence="10 11">
    <name type="scientific">Phasianus colchicus</name>
    <name type="common">Common pheasant</name>
    <dbReference type="NCBI Taxonomy" id="9054"/>
    <lineage>
        <taxon>Eukaryota</taxon>
        <taxon>Metazoa</taxon>
        <taxon>Chordata</taxon>
        <taxon>Craniata</taxon>
        <taxon>Vertebrata</taxon>
        <taxon>Euteleostomi</taxon>
        <taxon>Archelosauria</taxon>
        <taxon>Archosauria</taxon>
        <taxon>Dinosauria</taxon>
        <taxon>Saurischia</taxon>
        <taxon>Theropoda</taxon>
        <taxon>Coelurosauria</taxon>
        <taxon>Aves</taxon>
        <taxon>Neognathae</taxon>
        <taxon>Galloanserae</taxon>
        <taxon>Galliformes</taxon>
        <taxon>Phasianidae</taxon>
        <taxon>Phasianinae</taxon>
        <taxon>Phasianus</taxon>
    </lineage>
</organism>
<comment type="subcellular location">
    <subcellularLocation>
        <location evidence="1">Golgi apparatus membrane</location>
        <topology evidence="1">Single-pass type II membrane protein</topology>
    </subcellularLocation>
</comment>
<proteinExistence type="inferred from homology"/>
<keyword evidence="9" id="KW-0325">Glycoprotein</keyword>
<evidence type="ECO:0000256" key="2">
    <source>
        <dbReference type="ARBA" id="ARBA00008124"/>
    </source>
</evidence>
<evidence type="ECO:0000313" key="11">
    <source>
        <dbReference type="Proteomes" id="UP000472261"/>
    </source>
</evidence>
<evidence type="ECO:0000256" key="5">
    <source>
        <dbReference type="ARBA" id="ARBA00022968"/>
    </source>
</evidence>
<evidence type="ECO:0000256" key="9">
    <source>
        <dbReference type="ARBA" id="ARBA00023180"/>
    </source>
</evidence>
<dbReference type="GO" id="GO:0001733">
    <property type="term" value="F:galactosylceramide sulfotransferase activity"/>
    <property type="evidence" value="ECO:0007669"/>
    <property type="project" value="InterPro"/>
</dbReference>
<keyword evidence="6" id="KW-1133">Transmembrane helix</keyword>
<dbReference type="InterPro" id="IPR009729">
    <property type="entry name" value="Gal-3-0_sulfotransfrase"/>
</dbReference>
<evidence type="ECO:0000256" key="7">
    <source>
        <dbReference type="ARBA" id="ARBA00023034"/>
    </source>
</evidence>
<dbReference type="PANTHER" id="PTHR14647:SF57">
    <property type="entry name" value="GALACTOSE-3-O-SULFOTRANSFERASE 4"/>
    <property type="match status" value="1"/>
</dbReference>
<evidence type="ECO:0000256" key="4">
    <source>
        <dbReference type="ARBA" id="ARBA00022692"/>
    </source>
</evidence>
<keyword evidence="5" id="KW-0735">Signal-anchor</keyword>
<dbReference type="OMA" id="SLECARM"/>
<evidence type="ECO:0000256" key="1">
    <source>
        <dbReference type="ARBA" id="ARBA00004323"/>
    </source>
</evidence>
<reference evidence="10" key="2">
    <citation type="submission" date="2025-09" db="UniProtKB">
        <authorList>
            <consortium name="Ensembl"/>
        </authorList>
    </citation>
    <scope>IDENTIFICATION</scope>
</reference>
<evidence type="ECO:0000256" key="6">
    <source>
        <dbReference type="ARBA" id="ARBA00022989"/>
    </source>
</evidence>
<protein>
    <submittedName>
        <fullName evidence="10">Galactose-3-O-sulfotransferase 4</fullName>
    </submittedName>
</protein>
<reference evidence="10" key="1">
    <citation type="submission" date="2025-08" db="UniProtKB">
        <authorList>
            <consortium name="Ensembl"/>
        </authorList>
    </citation>
    <scope>IDENTIFICATION</scope>
</reference>
<dbReference type="Pfam" id="PF06990">
    <property type="entry name" value="Gal-3-0_sulfotr"/>
    <property type="match status" value="1"/>
</dbReference>
<dbReference type="Gene3D" id="3.40.50.300">
    <property type="entry name" value="P-loop containing nucleotide triphosphate hydrolases"/>
    <property type="match status" value="1"/>
</dbReference>
<evidence type="ECO:0000313" key="10">
    <source>
        <dbReference type="Ensembl" id="ENSPCLP00000025016.1"/>
    </source>
</evidence>
<dbReference type="Ensembl" id="ENSPCLT00000034678.1">
    <property type="protein sequence ID" value="ENSPCLP00000025016.1"/>
    <property type="gene ID" value="ENSPCLG00000022028.1"/>
</dbReference>
<dbReference type="GO" id="GO:0009247">
    <property type="term" value="P:glycolipid biosynthetic process"/>
    <property type="evidence" value="ECO:0007669"/>
    <property type="project" value="InterPro"/>
</dbReference>
<keyword evidence="7" id="KW-0333">Golgi apparatus</keyword>
<dbReference type="GO" id="GO:0000139">
    <property type="term" value="C:Golgi membrane"/>
    <property type="evidence" value="ECO:0007669"/>
    <property type="project" value="UniProtKB-SubCell"/>
</dbReference>
<keyword evidence="4" id="KW-0812">Transmembrane</keyword>
<keyword evidence="11" id="KW-1185">Reference proteome</keyword>
<dbReference type="PANTHER" id="PTHR14647">
    <property type="entry name" value="GALACTOSE-3-O-SULFOTRANSFERASE"/>
    <property type="match status" value="1"/>
</dbReference>
<keyword evidence="3" id="KW-0808">Transferase</keyword>
<sequence length="292" mass="32430">MPPDSFYFSIARDPATAAESAFSYYRAAVPAFRRAPSRSAFLLSPSLYYQPGLKGNHYARNLLWFDFGLPDVSPSNGTAVTAAIGALDAVFPLVLLAEYFDESLVLLRHALCWPREAVVAFPQNGRAKNSVRPLSGRETERLREWNALDWALYVHFNRSFWRKVAEFGPRRMREEVERLRGRREALARRCLRGGGPLPGPSITDGKLKPFQPGRGAAAVVGYALRADLGPAERERCERMATPELQYKDRLERKQFGAMDPPLGVLDPPLGATDLPLGTMGPLLEQICASVSP</sequence>
<keyword evidence="8" id="KW-0472">Membrane</keyword>
<name>A0A669R8H6_PHACC</name>
<evidence type="ECO:0000256" key="8">
    <source>
        <dbReference type="ARBA" id="ARBA00023136"/>
    </source>
</evidence>
<dbReference type="InterPro" id="IPR027417">
    <property type="entry name" value="P-loop_NTPase"/>
</dbReference>
<comment type="similarity">
    <text evidence="2">Belongs to the galactose-3-O-sulfotransferase family.</text>
</comment>
<dbReference type="Proteomes" id="UP000472261">
    <property type="component" value="Unplaced"/>
</dbReference>
<accession>A0A669R8H6</accession>
<dbReference type="AlphaFoldDB" id="A0A669R8H6"/>
<evidence type="ECO:0000256" key="3">
    <source>
        <dbReference type="ARBA" id="ARBA00022679"/>
    </source>
</evidence>